<evidence type="ECO:0000313" key="2">
    <source>
        <dbReference type="EMBL" id="TFY74989.1"/>
    </source>
</evidence>
<proteinExistence type="predicted"/>
<accession>A0A4Y9ZNI6</accession>
<comment type="caution">
    <text evidence="2">The sequence shown here is derived from an EMBL/GenBank/DDBJ whole genome shotgun (WGS) entry which is preliminary data.</text>
</comment>
<feature type="compositionally biased region" description="Low complexity" evidence="1">
    <location>
        <begin position="64"/>
        <end position="86"/>
    </location>
</feature>
<dbReference type="InterPro" id="IPR029058">
    <property type="entry name" value="AB_hydrolase_fold"/>
</dbReference>
<evidence type="ECO:0000256" key="1">
    <source>
        <dbReference type="SAM" id="MobiDB-lite"/>
    </source>
</evidence>
<organism evidence="2 3">
    <name type="scientific">Hericium alpestre</name>
    <dbReference type="NCBI Taxonomy" id="135208"/>
    <lineage>
        <taxon>Eukaryota</taxon>
        <taxon>Fungi</taxon>
        <taxon>Dikarya</taxon>
        <taxon>Basidiomycota</taxon>
        <taxon>Agaricomycotina</taxon>
        <taxon>Agaricomycetes</taxon>
        <taxon>Russulales</taxon>
        <taxon>Hericiaceae</taxon>
        <taxon>Hericium</taxon>
    </lineage>
</organism>
<dbReference type="OrthoDB" id="2425929at2759"/>
<dbReference type="Proteomes" id="UP000298061">
    <property type="component" value="Unassembled WGS sequence"/>
</dbReference>
<feature type="region of interest" description="Disordered" evidence="1">
    <location>
        <begin position="129"/>
        <end position="158"/>
    </location>
</feature>
<feature type="region of interest" description="Disordered" evidence="1">
    <location>
        <begin position="64"/>
        <end position="89"/>
    </location>
</feature>
<dbReference type="Gene3D" id="3.40.50.1820">
    <property type="entry name" value="alpha/beta hydrolase"/>
    <property type="match status" value="1"/>
</dbReference>
<dbReference type="STRING" id="135208.A0A4Y9ZNI6"/>
<reference evidence="2 3" key="1">
    <citation type="submission" date="2019-02" db="EMBL/GenBank/DDBJ databases">
        <title>Genome sequencing of the rare red list fungi Hericium alpestre (H. flagellum).</title>
        <authorList>
            <person name="Buettner E."/>
            <person name="Kellner H."/>
        </authorList>
    </citation>
    <scope>NUCLEOTIDE SEQUENCE [LARGE SCALE GENOMIC DNA]</scope>
    <source>
        <strain evidence="2 3">DSM 108284</strain>
    </source>
</reference>
<dbReference type="EMBL" id="SFCI01001769">
    <property type="protein sequence ID" value="TFY74989.1"/>
    <property type="molecule type" value="Genomic_DNA"/>
</dbReference>
<keyword evidence="3" id="KW-1185">Reference proteome</keyword>
<feature type="compositionally biased region" description="Low complexity" evidence="1">
    <location>
        <begin position="141"/>
        <end position="154"/>
    </location>
</feature>
<evidence type="ECO:0008006" key="4">
    <source>
        <dbReference type="Google" id="ProtNLM"/>
    </source>
</evidence>
<name>A0A4Y9ZNI6_9AGAM</name>
<gene>
    <name evidence="2" type="ORF">EWM64_g9023</name>
</gene>
<dbReference type="AlphaFoldDB" id="A0A4Y9ZNI6"/>
<protein>
    <recommendedName>
        <fullName evidence="4">Carboxylic ester hydrolase</fullName>
    </recommendedName>
</protein>
<dbReference type="SUPFAM" id="SSF53474">
    <property type="entry name" value="alpha/beta-Hydrolases"/>
    <property type="match status" value="1"/>
</dbReference>
<sequence length="190" mass="20595">MSSRQALSGVPYGCFEGPDLWNSARATGRIINTPQQWGDLIRSGYPGYTGPHPRFQFWHGTADTSCTRRTSGKTSSSGRTSSTSARLRLRTSRTGYSRASFGPNVQAILVQGVGHTMPEQANDVLNWFGLSNLQPGPDNPTGPTSSPGTSTSTPQWPDVDCASNWPHGAALGPVWRSRVDWADWLVLSFV</sequence>
<evidence type="ECO:0000313" key="3">
    <source>
        <dbReference type="Proteomes" id="UP000298061"/>
    </source>
</evidence>